<keyword evidence="2" id="KW-1133">Transmembrane helix</keyword>
<organism evidence="3 4">
    <name type="scientific">Planoprotostelium fungivorum</name>
    <dbReference type="NCBI Taxonomy" id="1890364"/>
    <lineage>
        <taxon>Eukaryota</taxon>
        <taxon>Amoebozoa</taxon>
        <taxon>Evosea</taxon>
        <taxon>Variosea</taxon>
        <taxon>Cavosteliida</taxon>
        <taxon>Cavosteliaceae</taxon>
        <taxon>Planoprotostelium</taxon>
    </lineage>
</organism>
<keyword evidence="2" id="KW-0472">Membrane</keyword>
<dbReference type="Proteomes" id="UP000241769">
    <property type="component" value="Unassembled WGS sequence"/>
</dbReference>
<feature type="coiled-coil region" evidence="1">
    <location>
        <begin position="49"/>
        <end position="97"/>
    </location>
</feature>
<evidence type="ECO:0000256" key="2">
    <source>
        <dbReference type="SAM" id="Phobius"/>
    </source>
</evidence>
<evidence type="ECO:0000313" key="3">
    <source>
        <dbReference type="EMBL" id="PRP88000.1"/>
    </source>
</evidence>
<feature type="transmembrane region" description="Helical" evidence="2">
    <location>
        <begin position="23"/>
        <end position="47"/>
    </location>
</feature>
<name>A0A2P6NVM5_9EUKA</name>
<gene>
    <name evidence="3" type="ORF">PROFUN_04428</name>
</gene>
<reference evidence="3 4" key="1">
    <citation type="journal article" date="2018" name="Genome Biol. Evol.">
        <title>Multiple Roots of Fruiting Body Formation in Amoebozoa.</title>
        <authorList>
            <person name="Hillmann F."/>
            <person name="Forbes G."/>
            <person name="Novohradska S."/>
            <person name="Ferling I."/>
            <person name="Riege K."/>
            <person name="Groth M."/>
            <person name="Westermann M."/>
            <person name="Marz M."/>
            <person name="Spaller T."/>
            <person name="Winckler T."/>
            <person name="Schaap P."/>
            <person name="Glockner G."/>
        </authorList>
    </citation>
    <scope>NUCLEOTIDE SEQUENCE [LARGE SCALE GENOMIC DNA]</scope>
    <source>
        <strain evidence="3 4">Jena</strain>
    </source>
</reference>
<keyword evidence="2" id="KW-0812">Transmembrane</keyword>
<evidence type="ECO:0000256" key="1">
    <source>
        <dbReference type="SAM" id="Coils"/>
    </source>
</evidence>
<protein>
    <submittedName>
        <fullName evidence="3">Uncharacterized protein</fullName>
    </submittedName>
</protein>
<dbReference type="InParanoid" id="A0A2P6NVM5"/>
<accession>A0A2P6NVM5</accession>
<keyword evidence="1" id="KW-0175">Coiled coil</keyword>
<keyword evidence="4" id="KW-1185">Reference proteome</keyword>
<dbReference type="EMBL" id="MDYQ01000015">
    <property type="protein sequence ID" value="PRP88000.1"/>
    <property type="molecule type" value="Genomic_DNA"/>
</dbReference>
<comment type="caution">
    <text evidence="3">The sequence shown here is derived from an EMBL/GenBank/DDBJ whole genome shotgun (WGS) entry which is preliminary data.</text>
</comment>
<proteinExistence type="predicted"/>
<dbReference type="AlphaFoldDB" id="A0A2P6NVM5"/>
<sequence>MTTTIVSQMNNFVALFILMHTDIFLALCILVPLTTVVAIAVGVLLYVDIQELRERLGRSAKDNARLVEDKARFDEEYAHLMEEGEQHLEEIDRLNQVIRRNNIRCLRKRGLFVTDQNQEVSQARSGRPPMVLMLTGDSAIRLIVTWKEQQRGVAAEM</sequence>
<evidence type="ECO:0000313" key="4">
    <source>
        <dbReference type="Proteomes" id="UP000241769"/>
    </source>
</evidence>